<dbReference type="GO" id="GO:0005739">
    <property type="term" value="C:mitochondrion"/>
    <property type="evidence" value="ECO:0007669"/>
    <property type="project" value="TreeGrafter"/>
</dbReference>
<dbReference type="Pfam" id="PF00378">
    <property type="entry name" value="ECH_1"/>
    <property type="match status" value="1"/>
</dbReference>
<evidence type="ECO:0000256" key="2">
    <source>
        <dbReference type="ARBA" id="ARBA00023140"/>
    </source>
</evidence>
<proteinExistence type="predicted"/>
<dbReference type="InterPro" id="IPR014748">
    <property type="entry name" value="Enoyl-CoA_hydra_C"/>
</dbReference>
<evidence type="ECO:0000313" key="4">
    <source>
        <dbReference type="EMBL" id="KAG7455410.1"/>
    </source>
</evidence>
<dbReference type="OrthoDB" id="409763at2759"/>
<evidence type="ECO:0008006" key="6">
    <source>
        <dbReference type="Google" id="ProtNLM"/>
    </source>
</evidence>
<dbReference type="FunFam" id="3.90.226.10:FF:000084">
    <property type="entry name" value="Enoyl-CoA delta isomerase 2, mitochondrial"/>
    <property type="match status" value="1"/>
</dbReference>
<comment type="caution">
    <text evidence="4">The sequence shown here is derived from an EMBL/GenBank/DDBJ whole genome shotgun (WGS) entry which is preliminary data.</text>
</comment>
<dbReference type="GO" id="GO:0004165">
    <property type="term" value="F:delta(3)-delta(2)-enoyl-CoA isomerase activity"/>
    <property type="evidence" value="ECO:0007669"/>
    <property type="project" value="UniProtKB-ARBA"/>
</dbReference>
<dbReference type="InterPro" id="IPR029045">
    <property type="entry name" value="ClpP/crotonase-like_dom_sf"/>
</dbReference>
<dbReference type="SUPFAM" id="SSF52096">
    <property type="entry name" value="ClpP/crotonase"/>
    <property type="match status" value="1"/>
</dbReference>
<keyword evidence="5" id="KW-1185">Reference proteome</keyword>
<keyword evidence="2" id="KW-0576">Peroxisome</keyword>
<evidence type="ECO:0000313" key="5">
    <source>
        <dbReference type="Proteomes" id="UP001046870"/>
    </source>
</evidence>
<dbReference type="Gene3D" id="3.90.226.10">
    <property type="entry name" value="2-enoyl-CoA Hydratase, Chain A, domain 1"/>
    <property type="match status" value="1"/>
</dbReference>
<evidence type="ECO:0000256" key="3">
    <source>
        <dbReference type="ARBA" id="ARBA00023235"/>
    </source>
</evidence>
<dbReference type="AlphaFoldDB" id="A0A9D3PA54"/>
<accession>A0A9D3PA54</accession>
<dbReference type="PANTHER" id="PTHR43684">
    <property type="match status" value="1"/>
</dbReference>
<comment type="subcellular location">
    <subcellularLocation>
        <location evidence="1">Peroxisome</location>
    </subcellularLocation>
</comment>
<dbReference type="CDD" id="cd06558">
    <property type="entry name" value="crotonase-like"/>
    <property type="match status" value="1"/>
</dbReference>
<dbReference type="GO" id="GO:0005777">
    <property type="term" value="C:peroxisome"/>
    <property type="evidence" value="ECO:0007669"/>
    <property type="project" value="UniProtKB-SubCell"/>
</dbReference>
<dbReference type="Gene3D" id="1.10.12.10">
    <property type="entry name" value="Lyase 2-enoyl-coa Hydratase, Chain A, domain 2"/>
    <property type="match status" value="1"/>
</dbReference>
<name>A0A9D3PA54_MEGAT</name>
<dbReference type="EMBL" id="JAFDVH010000024">
    <property type="protein sequence ID" value="KAG7455410.1"/>
    <property type="molecule type" value="Genomic_DNA"/>
</dbReference>
<gene>
    <name evidence="4" type="ORF">MATL_G00256380</name>
</gene>
<reference evidence="4" key="1">
    <citation type="submission" date="2021-01" db="EMBL/GenBank/DDBJ databases">
        <authorList>
            <person name="Zahm M."/>
            <person name="Roques C."/>
            <person name="Cabau C."/>
            <person name="Klopp C."/>
            <person name="Donnadieu C."/>
            <person name="Jouanno E."/>
            <person name="Lampietro C."/>
            <person name="Louis A."/>
            <person name="Herpin A."/>
            <person name="Echchiki A."/>
            <person name="Berthelot C."/>
            <person name="Parey E."/>
            <person name="Roest-Crollius H."/>
            <person name="Braasch I."/>
            <person name="Postlethwait J."/>
            <person name="Bobe J."/>
            <person name="Montfort J."/>
            <person name="Bouchez O."/>
            <person name="Begum T."/>
            <person name="Mejri S."/>
            <person name="Adams A."/>
            <person name="Chen W.-J."/>
            <person name="Guiguen Y."/>
        </authorList>
    </citation>
    <scope>NUCLEOTIDE SEQUENCE</scope>
    <source>
        <strain evidence="4">YG-15Mar2019-1</strain>
        <tissue evidence="4">Brain</tissue>
    </source>
</reference>
<sequence length="303" mass="33216">MAKREDSKSQGMMLQGIATQQDLIMAPTAAAGPAHAAAKPSGSAEVPFQTLLFTTQDNITTICLNRPHRKNAFTEEMFHEVVKALELASQDDSAITVITGSGDYYSSGNDLANLTKPSKGGIEEKARDAHDMFRGFVRAFIDFPKPLVAVVNGPAVGVSVTLLGVFDLVYASERATFHTPFTQLGLCPEGCSSYTFPKIMGVTKAKEMLLFCKKLTATEACRLGLVTEVFPESSFQTEVWTRLKAYAKLPKNSLTVSKQLIRDGERETLYAVNDRECAQVEERLQSEECLNAVVRFFQAKAKL</sequence>
<dbReference type="PANTHER" id="PTHR43684:SF1">
    <property type="entry name" value="ENOYL-COA DELTA ISOMERASE 2"/>
    <property type="match status" value="1"/>
</dbReference>
<dbReference type="InterPro" id="IPR051053">
    <property type="entry name" value="ECH/Chromodomain_protein"/>
</dbReference>
<organism evidence="4 5">
    <name type="scientific">Megalops atlanticus</name>
    <name type="common">Tarpon</name>
    <name type="synonym">Clupea gigantea</name>
    <dbReference type="NCBI Taxonomy" id="7932"/>
    <lineage>
        <taxon>Eukaryota</taxon>
        <taxon>Metazoa</taxon>
        <taxon>Chordata</taxon>
        <taxon>Craniata</taxon>
        <taxon>Vertebrata</taxon>
        <taxon>Euteleostomi</taxon>
        <taxon>Actinopterygii</taxon>
        <taxon>Neopterygii</taxon>
        <taxon>Teleostei</taxon>
        <taxon>Elopiformes</taxon>
        <taxon>Megalopidae</taxon>
        <taxon>Megalops</taxon>
    </lineage>
</organism>
<evidence type="ECO:0000256" key="1">
    <source>
        <dbReference type="ARBA" id="ARBA00004275"/>
    </source>
</evidence>
<dbReference type="Proteomes" id="UP001046870">
    <property type="component" value="Chromosome 24"/>
</dbReference>
<keyword evidence="3" id="KW-0413">Isomerase</keyword>
<protein>
    <recommendedName>
        <fullName evidence="6">Enoyl-CoA delta isomerase 2, mitochondrial</fullName>
    </recommendedName>
</protein>
<dbReference type="InterPro" id="IPR001753">
    <property type="entry name" value="Enoyl-CoA_hydra/iso"/>
</dbReference>